<accession>A0A099CZV4</accession>
<feature type="region of interest" description="Disordered" evidence="2">
    <location>
        <begin position="53"/>
        <end position="110"/>
    </location>
</feature>
<dbReference type="OrthoDB" id="4113332at2"/>
<proteinExistence type="predicted"/>
<dbReference type="GO" id="GO:0016746">
    <property type="term" value="F:acyltransferase activity"/>
    <property type="evidence" value="ECO:0007669"/>
    <property type="project" value="InterPro"/>
</dbReference>
<evidence type="ECO:0000256" key="1">
    <source>
        <dbReference type="ARBA" id="ARBA00023125"/>
    </source>
</evidence>
<dbReference type="InterPro" id="IPR036625">
    <property type="entry name" value="E3-bd_dom_sf"/>
</dbReference>
<feature type="compositionally biased region" description="Basic residues" evidence="2">
    <location>
        <begin position="57"/>
        <end position="71"/>
    </location>
</feature>
<dbReference type="Gene3D" id="4.10.320.10">
    <property type="entry name" value="E3-binding domain"/>
    <property type="match status" value="1"/>
</dbReference>
<dbReference type="Pfam" id="PF23359">
    <property type="entry name" value="Lsr2_DNA-bd"/>
    <property type="match status" value="1"/>
</dbReference>
<organism evidence="5 8">
    <name type="scientific">Actinopolyspora erythraea</name>
    <dbReference type="NCBI Taxonomy" id="414996"/>
    <lineage>
        <taxon>Bacteria</taxon>
        <taxon>Bacillati</taxon>
        <taxon>Actinomycetota</taxon>
        <taxon>Actinomycetes</taxon>
        <taxon>Actinopolysporales</taxon>
        <taxon>Actinopolysporaceae</taxon>
        <taxon>Actinopolyspora</taxon>
    </lineage>
</organism>
<reference evidence="5 8" key="2">
    <citation type="submission" date="2017-08" db="EMBL/GenBank/DDBJ databases">
        <title>The complete genome sequence of moderately halophilic actinomycete Actinopolyspora erythraea YIM 90600, the producer of novel erythromycin, novel actinopolysporins A-C and tubercidin.</title>
        <authorList>
            <person name="Yin M."/>
            <person name="Tang S."/>
        </authorList>
    </citation>
    <scope>NUCLEOTIDE SEQUENCE [LARGE SCALE GENOMIC DNA]</scope>
    <source>
        <strain evidence="5 8">YIM 90600</strain>
    </source>
</reference>
<feature type="domain" description="Lsr2 dimerization" evidence="3">
    <location>
        <begin position="1"/>
        <end position="58"/>
    </location>
</feature>
<sequence>MAQKVTVQLVDDVDGSEADSTVEFALDGVSYTIDLSSENAAELRDALAPYVSSARRVGGRKRSGKASKAAKTRQSNGGSQAQKAADRERNQAIREWARQQGMQVSDRGRIPAEVVEAYDKAQ</sequence>
<evidence type="ECO:0000313" key="6">
    <source>
        <dbReference type="EMBL" id="KGI79483.1"/>
    </source>
</evidence>
<name>A0A099CZV4_9ACTN</name>
<evidence type="ECO:0000256" key="2">
    <source>
        <dbReference type="SAM" id="MobiDB-lite"/>
    </source>
</evidence>
<dbReference type="Proteomes" id="UP000029737">
    <property type="component" value="Unassembled WGS sequence"/>
</dbReference>
<dbReference type="Proteomes" id="UP000215043">
    <property type="component" value="Chromosome"/>
</dbReference>
<dbReference type="KEGG" id="aey:CDG81_16470"/>
<dbReference type="RefSeq" id="WP_043578428.1">
    <property type="nucleotide sequence ID" value="NZ_CP022752.1"/>
</dbReference>
<dbReference type="InterPro" id="IPR055370">
    <property type="entry name" value="Lsr2_DNA-bd"/>
</dbReference>
<dbReference type="EMBL" id="JPMV01000045">
    <property type="protein sequence ID" value="KGI79483.1"/>
    <property type="molecule type" value="Genomic_DNA"/>
</dbReference>
<reference evidence="6 7" key="1">
    <citation type="journal article" date="2014" name="PLoS ONE">
        <title>Identification and Characterization of a New Erythromycin Biosynthetic Gene Cluster in Actinopolyspora erythraea YIM90600, a Novel Erythronolide-Producing Halophilic Actinomycete Isolated from Salt Field.</title>
        <authorList>
            <person name="Chen D."/>
            <person name="Feng J."/>
            <person name="Huang L."/>
            <person name="Zhang Q."/>
            <person name="Wu J."/>
            <person name="Zhu X."/>
            <person name="Duan Y."/>
            <person name="Xu Z."/>
        </authorList>
    </citation>
    <scope>NUCLEOTIDE SEQUENCE [LARGE SCALE GENOMIC DNA]</scope>
    <source>
        <strain evidence="6 7">YIM90600</strain>
    </source>
</reference>
<dbReference type="Gene3D" id="3.30.60.230">
    <property type="entry name" value="Lsr2, dimerization domain"/>
    <property type="match status" value="1"/>
</dbReference>
<evidence type="ECO:0000313" key="8">
    <source>
        <dbReference type="Proteomes" id="UP000215043"/>
    </source>
</evidence>
<evidence type="ECO:0000313" key="7">
    <source>
        <dbReference type="Proteomes" id="UP000029737"/>
    </source>
</evidence>
<keyword evidence="1" id="KW-0238">DNA-binding</keyword>
<evidence type="ECO:0000259" key="3">
    <source>
        <dbReference type="Pfam" id="PF11774"/>
    </source>
</evidence>
<dbReference type="GO" id="GO:0003677">
    <property type="term" value="F:DNA binding"/>
    <property type="evidence" value="ECO:0007669"/>
    <property type="project" value="UniProtKB-KW"/>
</dbReference>
<dbReference type="InterPro" id="IPR024412">
    <property type="entry name" value="Lsr2_dim_dom"/>
</dbReference>
<protein>
    <submittedName>
        <fullName evidence="5">Lsr2 family protein</fullName>
    </submittedName>
</protein>
<dbReference type="Pfam" id="PF11774">
    <property type="entry name" value="Lsr2"/>
    <property type="match status" value="1"/>
</dbReference>
<keyword evidence="7" id="KW-1185">Reference proteome</keyword>
<gene>
    <name evidence="5" type="ORF">CDG81_16470</name>
    <name evidence="6" type="ORF">IL38_23660</name>
</gene>
<dbReference type="InterPro" id="IPR042261">
    <property type="entry name" value="Lsr2-like_dimerization"/>
</dbReference>
<feature type="domain" description="Lsr2 DNA-binding" evidence="4">
    <location>
        <begin position="85"/>
        <end position="121"/>
    </location>
</feature>
<dbReference type="EMBL" id="CP022752">
    <property type="protein sequence ID" value="ASU79598.1"/>
    <property type="molecule type" value="Genomic_DNA"/>
</dbReference>
<evidence type="ECO:0000259" key="4">
    <source>
        <dbReference type="Pfam" id="PF23359"/>
    </source>
</evidence>
<dbReference type="AlphaFoldDB" id="A0A099CZV4"/>
<dbReference type="HOGENOM" id="CLU_139818_0_0_11"/>
<feature type="compositionally biased region" description="Basic and acidic residues" evidence="2">
    <location>
        <begin position="84"/>
        <end position="97"/>
    </location>
</feature>
<dbReference type="eggNOG" id="ENOG5032RKK">
    <property type="taxonomic scope" value="Bacteria"/>
</dbReference>
<feature type="compositionally biased region" description="Polar residues" evidence="2">
    <location>
        <begin position="72"/>
        <end position="82"/>
    </location>
</feature>
<evidence type="ECO:0000313" key="5">
    <source>
        <dbReference type="EMBL" id="ASU79598.1"/>
    </source>
</evidence>